<feature type="non-terminal residue" evidence="1">
    <location>
        <position position="1"/>
    </location>
</feature>
<name>A0A816H8Q5_9BILA</name>
<dbReference type="OrthoDB" id="10253041at2759"/>
<dbReference type="Proteomes" id="UP000663829">
    <property type="component" value="Unassembled WGS sequence"/>
</dbReference>
<organism evidence="1 3">
    <name type="scientific">Didymodactylos carnosus</name>
    <dbReference type="NCBI Taxonomy" id="1234261"/>
    <lineage>
        <taxon>Eukaryota</taxon>
        <taxon>Metazoa</taxon>
        <taxon>Spiralia</taxon>
        <taxon>Gnathifera</taxon>
        <taxon>Rotifera</taxon>
        <taxon>Eurotatoria</taxon>
        <taxon>Bdelloidea</taxon>
        <taxon>Philodinida</taxon>
        <taxon>Philodinidae</taxon>
        <taxon>Didymodactylos</taxon>
    </lineage>
</organism>
<comment type="caution">
    <text evidence="1">The sequence shown here is derived from an EMBL/GenBank/DDBJ whole genome shotgun (WGS) entry which is preliminary data.</text>
</comment>
<accession>A0A816H8Q5</accession>
<reference evidence="1" key="1">
    <citation type="submission" date="2021-02" db="EMBL/GenBank/DDBJ databases">
        <authorList>
            <person name="Nowell W R."/>
        </authorList>
    </citation>
    <scope>NUCLEOTIDE SEQUENCE</scope>
</reference>
<evidence type="ECO:0000313" key="3">
    <source>
        <dbReference type="Proteomes" id="UP000663829"/>
    </source>
</evidence>
<dbReference type="EMBL" id="CAJNOQ010069436">
    <property type="protein sequence ID" value="CAF1684554.1"/>
    <property type="molecule type" value="Genomic_DNA"/>
</dbReference>
<dbReference type="Proteomes" id="UP000681722">
    <property type="component" value="Unassembled WGS sequence"/>
</dbReference>
<dbReference type="EMBL" id="CAJOBC010161916">
    <property type="protein sequence ID" value="CAF4700005.1"/>
    <property type="molecule type" value="Genomic_DNA"/>
</dbReference>
<keyword evidence="3" id="KW-1185">Reference proteome</keyword>
<proteinExistence type="predicted"/>
<dbReference type="AlphaFoldDB" id="A0A816H8Q5"/>
<evidence type="ECO:0000313" key="1">
    <source>
        <dbReference type="EMBL" id="CAF1684554.1"/>
    </source>
</evidence>
<gene>
    <name evidence="1" type="ORF">GPM918_LOCUS46694</name>
    <name evidence="2" type="ORF">SRO942_LOCUS51398</name>
</gene>
<protein>
    <submittedName>
        <fullName evidence="1">Uncharacterized protein</fullName>
    </submittedName>
</protein>
<sequence length="48" mass="5404">ILAFCDLHGHSRKSNVFAYGCDGCDGINRDMKNFLNARVLPFIMSRTV</sequence>
<evidence type="ECO:0000313" key="2">
    <source>
        <dbReference type="EMBL" id="CAF4700005.1"/>
    </source>
</evidence>
<dbReference type="Gene3D" id="3.40.630.10">
    <property type="entry name" value="Zn peptidases"/>
    <property type="match status" value="1"/>
</dbReference>